<reference evidence="1" key="1">
    <citation type="submission" date="2021-02" db="EMBL/GenBank/DDBJ databases">
        <authorList>
            <person name="Dougan E. K."/>
            <person name="Rhodes N."/>
            <person name="Thang M."/>
            <person name="Chan C."/>
        </authorList>
    </citation>
    <scope>NUCLEOTIDE SEQUENCE</scope>
</reference>
<dbReference type="Proteomes" id="UP000604046">
    <property type="component" value="Unassembled WGS sequence"/>
</dbReference>
<organism evidence="1 2">
    <name type="scientific">Symbiodinium natans</name>
    <dbReference type="NCBI Taxonomy" id="878477"/>
    <lineage>
        <taxon>Eukaryota</taxon>
        <taxon>Sar</taxon>
        <taxon>Alveolata</taxon>
        <taxon>Dinophyceae</taxon>
        <taxon>Suessiales</taxon>
        <taxon>Symbiodiniaceae</taxon>
        <taxon>Symbiodinium</taxon>
    </lineage>
</organism>
<evidence type="ECO:0000313" key="2">
    <source>
        <dbReference type="Proteomes" id="UP000604046"/>
    </source>
</evidence>
<evidence type="ECO:0000313" key="1">
    <source>
        <dbReference type="EMBL" id="CAE7241995.1"/>
    </source>
</evidence>
<name>A0A812L705_9DINO</name>
<dbReference type="EMBL" id="CAJNDS010000957">
    <property type="protein sequence ID" value="CAE7241995.1"/>
    <property type="molecule type" value="Genomic_DNA"/>
</dbReference>
<proteinExistence type="predicted"/>
<dbReference type="AlphaFoldDB" id="A0A812L705"/>
<protein>
    <submittedName>
        <fullName evidence="1">Uncharacterized protein</fullName>
    </submittedName>
</protein>
<keyword evidence="2" id="KW-1185">Reference proteome</keyword>
<gene>
    <name evidence="1" type="ORF">SNAT2548_LOCUS11034</name>
</gene>
<comment type="caution">
    <text evidence="1">The sequence shown here is derived from an EMBL/GenBank/DDBJ whole genome shotgun (WGS) entry which is preliminary data.</text>
</comment>
<accession>A0A812L705</accession>
<sequence>MARHERWDSGWSGWTGNWWGETGEASDTSWSQVQLKRWGHDEGESWHQRQQRHFEGWGHCSEQGAWHEHRSGRWLPMLPILPRPDGRSHEAVLSSLRGLQWRRSLQVLRQLGPASLQPVLILNQTSGTEAECRDQHV</sequence>